<dbReference type="RefSeq" id="WP_019224882.1">
    <property type="nucleotide sequence ID" value="NZ_CP046996.1"/>
</dbReference>
<dbReference type="PANTHER" id="PTHR33393:SF12">
    <property type="entry name" value="CAPSULE BIOSYNTHESIS PROTEIN CAPA"/>
    <property type="match status" value="1"/>
</dbReference>
<organism evidence="4 5">
    <name type="scientific">Dehalobacter restrictus</name>
    <dbReference type="NCBI Taxonomy" id="55583"/>
    <lineage>
        <taxon>Bacteria</taxon>
        <taxon>Bacillati</taxon>
        <taxon>Bacillota</taxon>
        <taxon>Clostridia</taxon>
        <taxon>Eubacteriales</taxon>
        <taxon>Desulfitobacteriaceae</taxon>
        <taxon>Dehalobacter</taxon>
    </lineage>
</organism>
<evidence type="ECO:0000256" key="2">
    <source>
        <dbReference type="SAM" id="MobiDB-lite"/>
    </source>
</evidence>
<dbReference type="InterPro" id="IPR052169">
    <property type="entry name" value="CW_Biosynth-Accessory"/>
</dbReference>
<evidence type="ECO:0000259" key="3">
    <source>
        <dbReference type="SMART" id="SM00854"/>
    </source>
</evidence>
<dbReference type="Gene3D" id="3.60.21.10">
    <property type="match status" value="1"/>
</dbReference>
<protein>
    <submittedName>
        <fullName evidence="4">CapA family protein</fullName>
    </submittedName>
</protein>
<sequence>MLRKRWLPIFAAVILLLSVTVWEKAKTPLASESTELMPAANDAVSESNSSETAASEPEAAESTQIKLTLLGDIMCHPTQYEAAKISGGYDFRPSFEEIGEDTRLADLTLANLETTLAGKEMTYSGYPSFNTPEQVADAVRKTLGVDVVSTANNHSLDRNFSGLSRMIDFLDQSGLKHTGTYQTAEDSQKILIQEISGLRIAFLSYTYGTNGVTLPEDKAFAVNYLDREKILRDAEKARALGADLVIASLHWGTEYAVKPSAEQINLATWIFENTEVDIIAGNHVHAVQPITFLQVKSKSTGKEKEGLVIYAQGNFISDQKTDTANMGIMVDIFLDIRSAEKPVITHVAYYPTWIDETPRAGPKTYRVLNVTKALANYQSGQDPLLDSADYAEMLAYVSQIKQTIPSENKIRFANK</sequence>
<dbReference type="AlphaFoldDB" id="A0A857DGA1"/>
<name>A0A857DGA1_9FIRM</name>
<comment type="similarity">
    <text evidence="1">Belongs to the CapA family.</text>
</comment>
<gene>
    <name evidence="4" type="ORF">GQ588_00760</name>
</gene>
<reference evidence="4 5" key="1">
    <citation type="submission" date="2019-12" db="EMBL/GenBank/DDBJ databases">
        <title>Sequence classification of anaerobic respiratory reductive dehalogenases: First we see many, then we see few.</title>
        <authorList>
            <person name="Molenda O."/>
            <person name="Puentes Jacome L.A."/>
            <person name="Cao X."/>
            <person name="Nesbo C.L."/>
            <person name="Tang S."/>
            <person name="Morson N."/>
            <person name="Patron J."/>
            <person name="Lomheim L."/>
            <person name="Wishart D.S."/>
            <person name="Edwards E.A."/>
        </authorList>
    </citation>
    <scope>NUCLEOTIDE SEQUENCE [LARGE SCALE GENOMIC DNA]</scope>
    <source>
        <strain evidence="4 5">12DCA</strain>
    </source>
</reference>
<accession>A0A857DGA1</accession>
<evidence type="ECO:0000313" key="4">
    <source>
        <dbReference type="EMBL" id="QGZ99304.1"/>
    </source>
</evidence>
<dbReference type="Proteomes" id="UP000430508">
    <property type="component" value="Chromosome"/>
</dbReference>
<evidence type="ECO:0000256" key="1">
    <source>
        <dbReference type="ARBA" id="ARBA00005662"/>
    </source>
</evidence>
<dbReference type="InterPro" id="IPR019079">
    <property type="entry name" value="Capsule_synth_CapA"/>
</dbReference>
<feature type="region of interest" description="Disordered" evidence="2">
    <location>
        <begin position="33"/>
        <end position="61"/>
    </location>
</feature>
<dbReference type="CDD" id="cd07381">
    <property type="entry name" value="MPP_CapA"/>
    <property type="match status" value="1"/>
</dbReference>
<feature type="domain" description="Capsule synthesis protein CapA" evidence="3">
    <location>
        <begin position="66"/>
        <end position="319"/>
    </location>
</feature>
<dbReference type="PANTHER" id="PTHR33393">
    <property type="entry name" value="POLYGLUTAMINE SYNTHESIS ACCESSORY PROTEIN RV0574C-RELATED"/>
    <property type="match status" value="1"/>
</dbReference>
<proteinExistence type="inferred from homology"/>
<evidence type="ECO:0000313" key="5">
    <source>
        <dbReference type="Proteomes" id="UP000430508"/>
    </source>
</evidence>
<dbReference type="InterPro" id="IPR029052">
    <property type="entry name" value="Metallo-depent_PP-like"/>
</dbReference>
<dbReference type="SMART" id="SM00854">
    <property type="entry name" value="PGA_cap"/>
    <property type="match status" value="1"/>
</dbReference>
<dbReference type="Pfam" id="PF09587">
    <property type="entry name" value="PGA_cap"/>
    <property type="match status" value="1"/>
</dbReference>
<dbReference type="EMBL" id="CP046996">
    <property type="protein sequence ID" value="QGZ99304.1"/>
    <property type="molecule type" value="Genomic_DNA"/>
</dbReference>
<dbReference type="SUPFAM" id="SSF56300">
    <property type="entry name" value="Metallo-dependent phosphatases"/>
    <property type="match status" value="1"/>
</dbReference>
<feature type="compositionally biased region" description="Low complexity" evidence="2">
    <location>
        <begin position="43"/>
        <end position="61"/>
    </location>
</feature>